<dbReference type="SUPFAM" id="SSF50182">
    <property type="entry name" value="Sm-like ribonucleoproteins"/>
    <property type="match status" value="1"/>
</dbReference>
<gene>
    <name evidence="10" type="primary">mscS</name>
    <name evidence="10" type="ORF">Verru16b_00689</name>
</gene>
<name>A0A1D8ARY3_9BACT</name>
<dbReference type="GO" id="GO:0005886">
    <property type="term" value="C:plasma membrane"/>
    <property type="evidence" value="ECO:0007669"/>
    <property type="project" value="UniProtKB-SubCell"/>
</dbReference>
<evidence type="ECO:0000256" key="1">
    <source>
        <dbReference type="ARBA" id="ARBA00004651"/>
    </source>
</evidence>
<evidence type="ECO:0000259" key="9">
    <source>
        <dbReference type="Pfam" id="PF21082"/>
    </source>
</evidence>
<dbReference type="OrthoDB" id="9809206at2"/>
<dbReference type="GO" id="GO:0008381">
    <property type="term" value="F:mechanosensitive monoatomic ion channel activity"/>
    <property type="evidence" value="ECO:0007669"/>
    <property type="project" value="InterPro"/>
</dbReference>
<comment type="similarity">
    <text evidence="2">Belongs to the MscS (TC 1.A.23) family.</text>
</comment>
<dbReference type="PANTHER" id="PTHR30221">
    <property type="entry name" value="SMALL-CONDUCTANCE MECHANOSENSITIVE CHANNEL"/>
    <property type="match status" value="1"/>
</dbReference>
<dbReference type="RefSeq" id="WP_069960967.1">
    <property type="nucleotide sequence ID" value="NZ_CP016094.1"/>
</dbReference>
<dbReference type="PANTHER" id="PTHR30221:SF18">
    <property type="entry name" value="SLL0590 PROTEIN"/>
    <property type="match status" value="1"/>
</dbReference>
<dbReference type="EMBL" id="CP016094">
    <property type="protein sequence ID" value="AOS43637.1"/>
    <property type="molecule type" value="Genomic_DNA"/>
</dbReference>
<keyword evidence="6 7" id="KW-0472">Membrane</keyword>
<evidence type="ECO:0000256" key="3">
    <source>
        <dbReference type="ARBA" id="ARBA00022475"/>
    </source>
</evidence>
<accession>A0A1D8ARY3</accession>
<dbReference type="Pfam" id="PF00924">
    <property type="entry name" value="MS_channel_2nd"/>
    <property type="match status" value="1"/>
</dbReference>
<dbReference type="InterPro" id="IPR045275">
    <property type="entry name" value="MscS_archaea/bacteria_type"/>
</dbReference>
<dbReference type="InterPro" id="IPR023408">
    <property type="entry name" value="MscS_beta-dom_sf"/>
</dbReference>
<evidence type="ECO:0000256" key="2">
    <source>
        <dbReference type="ARBA" id="ARBA00008017"/>
    </source>
</evidence>
<evidence type="ECO:0000313" key="10">
    <source>
        <dbReference type="EMBL" id="AOS43637.1"/>
    </source>
</evidence>
<sequence>MHTLVLPFDSCVAVLTIPGGLFSLIAWLVVATALLVLGIALVWSGRRRLLAWIERRALDWTREIGSHRLRLLGVRQIRLNARILVRLLSLALVMVGVFLWVAFVLELFDGTRAWGDHLIQGVLGELRLIAGKVVTALPGLGVVAILYFLTRVVHDVLNNYFRSIEDGEIASERFDAVTAEVTRRLAGVGLWVAAVIIAYPYIPGSETAAFKGVTILAGLMVSLGSTNLVGQLVNGLVLIYTRAVRPGDFVQTPQGDGTVERIGLFSCTLRTGDGVVITLPNSTLAQEIRNFSRGQPGAPACFFTTVTIGYDAPWTQVRDLLLAAARDVPAIRPDPAPWVRQAALEDFYVRYELVFAAVDPTQRSRTFSVLHEAIQNRFHAAGVQIMSPHYENDPATAKIPRVP</sequence>
<feature type="domain" description="Mechanosensitive ion channel MscS" evidence="8">
    <location>
        <begin position="227"/>
        <end position="293"/>
    </location>
</feature>
<evidence type="ECO:0000313" key="11">
    <source>
        <dbReference type="Proteomes" id="UP000095228"/>
    </source>
</evidence>
<feature type="transmembrane region" description="Helical" evidence="7">
    <location>
        <begin position="185"/>
        <end position="202"/>
    </location>
</feature>
<dbReference type="KEGG" id="obg:Verru16b_00689"/>
<dbReference type="Gene3D" id="2.30.30.60">
    <property type="match status" value="1"/>
</dbReference>
<keyword evidence="3" id="KW-1003">Cell membrane</keyword>
<evidence type="ECO:0000256" key="5">
    <source>
        <dbReference type="ARBA" id="ARBA00022989"/>
    </source>
</evidence>
<feature type="transmembrane region" description="Helical" evidence="7">
    <location>
        <begin position="214"/>
        <end position="240"/>
    </location>
</feature>
<dbReference type="InterPro" id="IPR006685">
    <property type="entry name" value="MscS_channel_2nd"/>
</dbReference>
<feature type="transmembrane region" description="Helical" evidence="7">
    <location>
        <begin position="128"/>
        <end position="149"/>
    </location>
</feature>
<dbReference type="Pfam" id="PF21082">
    <property type="entry name" value="MS_channel_3rd"/>
    <property type="match status" value="1"/>
</dbReference>
<feature type="domain" description="Mechanosensitive ion channel MscS C-terminal" evidence="9">
    <location>
        <begin position="304"/>
        <end position="385"/>
    </location>
</feature>
<dbReference type="SUPFAM" id="SSF82689">
    <property type="entry name" value="Mechanosensitive channel protein MscS (YggB), C-terminal domain"/>
    <property type="match status" value="1"/>
</dbReference>
<dbReference type="InterPro" id="IPR010920">
    <property type="entry name" value="LSM_dom_sf"/>
</dbReference>
<dbReference type="InterPro" id="IPR011066">
    <property type="entry name" value="MscS_channel_C_sf"/>
</dbReference>
<dbReference type="Gene3D" id="1.10.287.1260">
    <property type="match status" value="1"/>
</dbReference>
<reference evidence="10 11" key="1">
    <citation type="submission" date="2016-06" db="EMBL/GenBank/DDBJ databases">
        <title>Three novel species with peptidoglycan cell walls form the new genus Lacunisphaera gen. nov. in the family Opitutaceae of the verrucomicrobial subdivision 4.</title>
        <authorList>
            <person name="Rast P."/>
            <person name="Gloeckner I."/>
            <person name="Jogler M."/>
            <person name="Boedeker C."/>
            <person name="Jeske O."/>
            <person name="Wiegand S."/>
            <person name="Reinhardt R."/>
            <person name="Schumann P."/>
            <person name="Rohde M."/>
            <person name="Spring S."/>
            <person name="Gloeckner F.O."/>
            <person name="Jogler C."/>
        </authorList>
    </citation>
    <scope>NUCLEOTIDE SEQUENCE [LARGE SCALE GENOMIC DNA]</scope>
    <source>
        <strain evidence="10 11">IG16b</strain>
    </source>
</reference>
<keyword evidence="11" id="KW-1185">Reference proteome</keyword>
<dbReference type="Proteomes" id="UP000095228">
    <property type="component" value="Chromosome"/>
</dbReference>
<evidence type="ECO:0000256" key="4">
    <source>
        <dbReference type="ARBA" id="ARBA00022692"/>
    </source>
</evidence>
<evidence type="ECO:0000256" key="6">
    <source>
        <dbReference type="ARBA" id="ARBA00023136"/>
    </source>
</evidence>
<dbReference type="STRING" id="1838286.Verru16b_00689"/>
<proteinExistence type="inferred from homology"/>
<keyword evidence="5 7" id="KW-1133">Transmembrane helix</keyword>
<protein>
    <submittedName>
        <fullName evidence="10">Small-conductance mechanosensitive channel</fullName>
    </submittedName>
</protein>
<organism evidence="10 11">
    <name type="scientific">Lacunisphaera limnophila</name>
    <dbReference type="NCBI Taxonomy" id="1838286"/>
    <lineage>
        <taxon>Bacteria</taxon>
        <taxon>Pseudomonadati</taxon>
        <taxon>Verrucomicrobiota</taxon>
        <taxon>Opitutia</taxon>
        <taxon>Opitutales</taxon>
        <taxon>Opitutaceae</taxon>
        <taxon>Lacunisphaera</taxon>
    </lineage>
</organism>
<evidence type="ECO:0000259" key="8">
    <source>
        <dbReference type="Pfam" id="PF00924"/>
    </source>
</evidence>
<dbReference type="InterPro" id="IPR049278">
    <property type="entry name" value="MS_channel_C"/>
</dbReference>
<dbReference type="AlphaFoldDB" id="A0A1D8ARY3"/>
<comment type="subcellular location">
    <subcellularLocation>
        <location evidence="1">Cell membrane</location>
        <topology evidence="1">Multi-pass membrane protein</topology>
    </subcellularLocation>
</comment>
<feature type="transmembrane region" description="Helical" evidence="7">
    <location>
        <begin position="20"/>
        <end position="43"/>
    </location>
</feature>
<dbReference type="Gene3D" id="3.30.70.100">
    <property type="match status" value="1"/>
</dbReference>
<evidence type="ECO:0000256" key="7">
    <source>
        <dbReference type="SAM" id="Phobius"/>
    </source>
</evidence>
<feature type="transmembrane region" description="Helical" evidence="7">
    <location>
        <begin position="83"/>
        <end position="108"/>
    </location>
</feature>
<keyword evidence="4 7" id="KW-0812">Transmembrane</keyword>